<dbReference type="EMBL" id="JANPWB010000010">
    <property type="protein sequence ID" value="KAJ1145974.1"/>
    <property type="molecule type" value="Genomic_DNA"/>
</dbReference>
<accession>A0AAV7R1F6</accession>
<organism evidence="2 3">
    <name type="scientific">Pleurodeles waltl</name>
    <name type="common">Iberian ribbed newt</name>
    <dbReference type="NCBI Taxonomy" id="8319"/>
    <lineage>
        <taxon>Eukaryota</taxon>
        <taxon>Metazoa</taxon>
        <taxon>Chordata</taxon>
        <taxon>Craniata</taxon>
        <taxon>Vertebrata</taxon>
        <taxon>Euteleostomi</taxon>
        <taxon>Amphibia</taxon>
        <taxon>Batrachia</taxon>
        <taxon>Caudata</taxon>
        <taxon>Salamandroidea</taxon>
        <taxon>Salamandridae</taxon>
        <taxon>Pleurodelinae</taxon>
        <taxon>Pleurodeles</taxon>
    </lineage>
</organism>
<feature type="compositionally biased region" description="Basic residues" evidence="1">
    <location>
        <begin position="53"/>
        <end position="65"/>
    </location>
</feature>
<dbReference type="Proteomes" id="UP001066276">
    <property type="component" value="Chromosome 6"/>
</dbReference>
<feature type="region of interest" description="Disordered" evidence="1">
    <location>
        <begin position="53"/>
        <end position="189"/>
    </location>
</feature>
<sequence length="189" mass="21337">MGRSRHHVPSAPGALRPQNGFTLKHWQIWPIRDNFRSTLGSIVQVGMLSGGWARRKRRRALKQRRTATTGGTPSGQQTTPVDAATRSGPQDTTSAGSSRPQDRRTRKTENSTIQPHSGERVAFAEKTQVSKGKEQQSRKGQGQRKGTNSAEEKKEPEPQQETIETEEQERKKELGRAEDSYRQEHHHIR</sequence>
<comment type="caution">
    <text evidence="2">The sequence shown here is derived from an EMBL/GenBank/DDBJ whole genome shotgun (WGS) entry which is preliminary data.</text>
</comment>
<evidence type="ECO:0000256" key="1">
    <source>
        <dbReference type="SAM" id="MobiDB-lite"/>
    </source>
</evidence>
<feature type="compositionally biased region" description="Basic and acidic residues" evidence="1">
    <location>
        <begin position="168"/>
        <end position="183"/>
    </location>
</feature>
<evidence type="ECO:0000313" key="3">
    <source>
        <dbReference type="Proteomes" id="UP001066276"/>
    </source>
</evidence>
<feature type="compositionally biased region" description="Polar residues" evidence="1">
    <location>
        <begin position="87"/>
        <end position="99"/>
    </location>
</feature>
<gene>
    <name evidence="2" type="ORF">NDU88_012257</name>
</gene>
<reference evidence="2" key="1">
    <citation type="journal article" date="2022" name="bioRxiv">
        <title>Sequencing and chromosome-scale assembly of the giantPleurodeles waltlgenome.</title>
        <authorList>
            <person name="Brown T."/>
            <person name="Elewa A."/>
            <person name="Iarovenko S."/>
            <person name="Subramanian E."/>
            <person name="Araus A.J."/>
            <person name="Petzold A."/>
            <person name="Susuki M."/>
            <person name="Suzuki K.-i.T."/>
            <person name="Hayashi T."/>
            <person name="Toyoda A."/>
            <person name="Oliveira C."/>
            <person name="Osipova E."/>
            <person name="Leigh N.D."/>
            <person name="Simon A."/>
            <person name="Yun M.H."/>
        </authorList>
    </citation>
    <scope>NUCLEOTIDE SEQUENCE</scope>
    <source>
        <strain evidence="2">20211129_DDA</strain>
        <tissue evidence="2">Liver</tissue>
    </source>
</reference>
<protein>
    <submittedName>
        <fullName evidence="2">Uncharacterized protein</fullName>
    </submittedName>
</protein>
<feature type="compositionally biased region" description="Basic and acidic residues" evidence="1">
    <location>
        <begin position="100"/>
        <end position="109"/>
    </location>
</feature>
<evidence type="ECO:0000313" key="2">
    <source>
        <dbReference type="EMBL" id="KAJ1145974.1"/>
    </source>
</evidence>
<dbReference type="AlphaFoldDB" id="A0AAV7R1F6"/>
<name>A0AAV7R1F6_PLEWA</name>
<feature type="compositionally biased region" description="Low complexity" evidence="1">
    <location>
        <begin position="66"/>
        <end position="80"/>
    </location>
</feature>
<proteinExistence type="predicted"/>
<keyword evidence="3" id="KW-1185">Reference proteome</keyword>